<proteinExistence type="predicted"/>
<accession>A0A9D1I5M7</accession>
<dbReference type="CDD" id="cd03794">
    <property type="entry name" value="GT4_WbuB-like"/>
    <property type="match status" value="1"/>
</dbReference>
<dbReference type="PANTHER" id="PTHR12526">
    <property type="entry name" value="GLYCOSYLTRANSFERASE"/>
    <property type="match status" value="1"/>
</dbReference>
<evidence type="ECO:0000259" key="1">
    <source>
        <dbReference type="Pfam" id="PF13439"/>
    </source>
</evidence>
<protein>
    <submittedName>
        <fullName evidence="2">Glycosyltransferase family 4 protein</fullName>
    </submittedName>
</protein>
<dbReference type="Proteomes" id="UP000824091">
    <property type="component" value="Unassembled WGS sequence"/>
</dbReference>
<dbReference type="PANTHER" id="PTHR12526:SF622">
    <property type="entry name" value="GLYCOSYLTRANSFERASE (GROUP I)"/>
    <property type="match status" value="1"/>
</dbReference>
<feature type="domain" description="Glycosyltransferase subfamily 4-like N-terminal" evidence="1">
    <location>
        <begin position="29"/>
        <end position="214"/>
    </location>
</feature>
<reference evidence="2" key="1">
    <citation type="submission" date="2020-10" db="EMBL/GenBank/DDBJ databases">
        <authorList>
            <person name="Gilroy R."/>
        </authorList>
    </citation>
    <scope>NUCLEOTIDE SEQUENCE</scope>
    <source>
        <strain evidence="2">11300</strain>
    </source>
</reference>
<dbReference type="Pfam" id="PF13692">
    <property type="entry name" value="Glyco_trans_1_4"/>
    <property type="match status" value="1"/>
</dbReference>
<dbReference type="Gene3D" id="3.40.50.2000">
    <property type="entry name" value="Glycogen Phosphorylase B"/>
    <property type="match status" value="2"/>
</dbReference>
<dbReference type="AlphaFoldDB" id="A0A9D1I5M7"/>
<evidence type="ECO:0000313" key="2">
    <source>
        <dbReference type="EMBL" id="HIU28367.1"/>
    </source>
</evidence>
<reference evidence="2" key="2">
    <citation type="journal article" date="2021" name="PeerJ">
        <title>Extensive microbial diversity within the chicken gut microbiome revealed by metagenomics and culture.</title>
        <authorList>
            <person name="Gilroy R."/>
            <person name="Ravi A."/>
            <person name="Getino M."/>
            <person name="Pursley I."/>
            <person name="Horton D.L."/>
            <person name="Alikhan N.F."/>
            <person name="Baker D."/>
            <person name="Gharbi K."/>
            <person name="Hall N."/>
            <person name="Watson M."/>
            <person name="Adriaenssens E.M."/>
            <person name="Foster-Nyarko E."/>
            <person name="Jarju S."/>
            <person name="Secka A."/>
            <person name="Antonio M."/>
            <person name="Oren A."/>
            <person name="Chaudhuri R.R."/>
            <person name="La Ragione R."/>
            <person name="Hildebrand F."/>
            <person name="Pallen M.J."/>
        </authorList>
    </citation>
    <scope>NUCLEOTIDE SEQUENCE</scope>
    <source>
        <strain evidence="2">11300</strain>
    </source>
</reference>
<comment type="caution">
    <text evidence="2">The sequence shown here is derived from an EMBL/GenBank/DDBJ whole genome shotgun (WGS) entry which is preliminary data.</text>
</comment>
<dbReference type="InterPro" id="IPR028098">
    <property type="entry name" value="Glyco_trans_4-like_N"/>
</dbReference>
<dbReference type="SUPFAM" id="SSF53756">
    <property type="entry name" value="UDP-Glycosyltransferase/glycogen phosphorylase"/>
    <property type="match status" value="1"/>
</dbReference>
<dbReference type="EMBL" id="DVMO01000128">
    <property type="protein sequence ID" value="HIU28367.1"/>
    <property type="molecule type" value="Genomic_DNA"/>
</dbReference>
<sequence>MNNSKTIWIWNHYATNMFFEKGGRHHWFGRHLVKKGYNVKIFCASTIHNSEEEVDTKGRTYFTDFSDGIEYVFIKTPKYTGNGKARIKNMYAFYKELFPVSKEIAAKDGDPDVILASSVHPLTLIAGIKIAKKMGIPCVCEVRDLWPESLIEVGILGRDSLPAKVLCKGEAWIYKRADKLIFTMPGGEDYLKERGLDKKIDLKNVYNINNGIDLIDYRREEAEDTFEDDDLNDDSFFKVMYTGSIRRANCVGDLVDAAVICDQKSDKKIKFVIYGDGDQRAELEEKAEQLGLDNIVFKGRVEKRYIPFILSKGDLNVVTGEDSNLGRYGVSWNKLFEYMASGKPIVANYNIQRYNFVDEYGFGEARRYKDNGQFAEAIIRMSELDRAQYDDLCANAKTAAQDFDYENLTDRLEAVLKEAVGVSW</sequence>
<organism evidence="2 3">
    <name type="scientific">Candidatus Fimisoma avicola</name>
    <dbReference type="NCBI Taxonomy" id="2840826"/>
    <lineage>
        <taxon>Bacteria</taxon>
        <taxon>Bacillati</taxon>
        <taxon>Bacillota</taxon>
        <taxon>Clostridia</taxon>
        <taxon>Eubacteriales</taxon>
        <taxon>Candidatus Fimisoma</taxon>
    </lineage>
</organism>
<gene>
    <name evidence="2" type="ORF">IAD16_08315</name>
</gene>
<evidence type="ECO:0000313" key="3">
    <source>
        <dbReference type="Proteomes" id="UP000824091"/>
    </source>
</evidence>
<name>A0A9D1I5M7_9FIRM</name>
<dbReference type="Pfam" id="PF13439">
    <property type="entry name" value="Glyco_transf_4"/>
    <property type="match status" value="1"/>
</dbReference>